<proteinExistence type="predicted"/>
<dbReference type="PANTHER" id="PTHR21178:SF8">
    <property type="entry name" value="CILIA- AND FLAGELLA-ASSOCIATED PROTEIN 61"/>
    <property type="match status" value="1"/>
</dbReference>
<dbReference type="Pfam" id="PF23150">
    <property type="entry name" value="CFAP61_dimer"/>
    <property type="match status" value="1"/>
</dbReference>
<dbReference type="InterPro" id="IPR036188">
    <property type="entry name" value="FAD/NAD-bd_sf"/>
</dbReference>
<feature type="domain" description="Cilia- and flagella-associated protein 61 N-terminal" evidence="1">
    <location>
        <begin position="6"/>
        <end position="284"/>
    </location>
</feature>
<feature type="domain" description="CFAP61 dimerisation" evidence="2">
    <location>
        <begin position="1092"/>
        <end position="1204"/>
    </location>
</feature>
<accession>B3MEI3</accession>
<dbReference type="SUPFAM" id="SSF51905">
    <property type="entry name" value="FAD/NAD(P)-binding domain"/>
    <property type="match status" value="1"/>
</dbReference>
<name>B3MEI3_DROAN</name>
<dbReference type="GeneID" id="6496372"/>
<dbReference type="HOGENOM" id="CLU_274326_0_0_1"/>
<dbReference type="InterPro" id="IPR056299">
    <property type="entry name" value="CFAP61_dimer"/>
</dbReference>
<evidence type="ECO:0000259" key="1">
    <source>
        <dbReference type="Pfam" id="PF16092"/>
    </source>
</evidence>
<evidence type="ECO:0000313" key="3">
    <source>
        <dbReference type="EMBL" id="EDV37603.1"/>
    </source>
</evidence>
<dbReference type="Pfam" id="PF16092">
    <property type="entry name" value="CFAP61_N"/>
    <property type="match status" value="1"/>
</dbReference>
<sequence length="1300" mass="152078">MSDFAVRWALLSDQDSITALIRSPGSKWFGNIRQKFLGKDSVFHNYQTHRMVAQSVKTSKLVAYAEFRTYPAISAMPNDCWLEWLSVRYCLPMPISLLNTLFFNFCIYKSECPEVLAEILQEVFYLENKATYFITVRMPFVKQQAHLQEYFEDLEKLCKVFYPREYSINNNFNTQSLYIVDRGQMLPKITYRKALAEDNDEIIAIQEAEMPELREELGDFYIAEELMHQEREPEEEGDLLVVAEMNNKCQETELAIFLWMTTNFDIRFYVRNYEMGAFGNLVKFDTRASFHYETLTVSSVHRRAAASMFTTDALDDLDAMTIVGGLQRNDSGMSVASVGKMKVSSIGGTIEDAHVSNDNKFYMREVLYSKFKNILEKLHSLDYYLRQESNTINFMYNAKSMPPGRKAIQDASNAFLVKCVMARQDFPLPRLFNAVVAMFCAYPDKDYGMMVIPKRAKAIRSHMEVLQYFIPVAMRPSDETNLEEVFITHRSTIFGEISLYKLQKEDVSVVHSLSLGNTTELGSPAESDSSSVSYCSKVNLRAEVENELVVLDAIMKDVLENEFSDFYVFTIRCGNSTKPANENTSVGFVVVRQFHDHSKLYDHYNLSRREAHLDRLRAEIISLRLHPLFIVSSGLILRELAKKTNFYDFYFITSFSHRTFSNDLKKMMMVLEPRAIKKAPVFFEPHKNFKKATPSVNLPTYNFSKDHLIIYRHRLFPVKWFTNNSRLVIIGFSSLAKAFLRKLIFQWNRKDQNNRSNFTCLSWVQVTVICSPGIVEAEYDSLFQCPYCSNTRKCYLSFNNHSCYIRDCCVRMDLRFWVHFVPGVVEFIERDKKFVKLQACEILYDTLICLCSQDFTIRAPDESSLKKLPCNFVEVNFRLNKFMLYYKVRALLEEVPRTYLIVIYGNDLCTYECISFLIDHGVDHSRLVLVQPHRYTGYGEEDRLKNPFWDSNIQVILDDLLSDNGMNIYNDFNFHHWVVHESSDFIMDVVFQHFPSRRMMTFECDLFISFDEGKISYQNKQLFISSNLEMEGDRLLVGENFQTSDPNIYAAGAFVKIRQEVNYQYRYTSEMEIAGKLLHHLGISPKRDYEDRYSQPLHFQAMLPMNYFITKVVMPRRYLNNQLPSSMSCSMTTYKNNIFCRVGLSMSMVVDEIVVVTKQSAHFDFLQHFVGKHELLLNNLRSRYRAKTIDCFITFFQEPWTELIMHDKFEDLQAENRDLLKPMAVSTLTRANVGAFKDVTDMDFVTLNKRYLEHKLLSFLREHRRDFRHRFALPEDFFKSDLPMWLPKPETTEKPEEDIE</sequence>
<dbReference type="eggNOG" id="ENOG502QSEC">
    <property type="taxonomic scope" value="Eukaryota"/>
</dbReference>
<dbReference type="Proteomes" id="UP000007801">
    <property type="component" value="Unassembled WGS sequence"/>
</dbReference>
<reference evidence="3 4" key="1">
    <citation type="journal article" date="2007" name="Nature">
        <title>Evolution of genes and genomes on the Drosophila phylogeny.</title>
        <authorList>
            <consortium name="Drosophila 12 Genomes Consortium"/>
            <person name="Clark A.G."/>
            <person name="Eisen M.B."/>
            <person name="Smith D.R."/>
            <person name="Bergman C.M."/>
            <person name="Oliver B."/>
            <person name="Markow T.A."/>
            <person name="Kaufman T.C."/>
            <person name="Kellis M."/>
            <person name="Gelbart W."/>
            <person name="Iyer V.N."/>
            <person name="Pollard D.A."/>
            <person name="Sackton T.B."/>
            <person name="Larracuente A.M."/>
            <person name="Singh N.D."/>
            <person name="Abad J.P."/>
            <person name="Abt D.N."/>
            <person name="Adryan B."/>
            <person name="Aguade M."/>
            <person name="Akashi H."/>
            <person name="Anderson W.W."/>
            <person name="Aquadro C.F."/>
            <person name="Ardell D.H."/>
            <person name="Arguello R."/>
            <person name="Artieri C.G."/>
            <person name="Barbash D.A."/>
            <person name="Barker D."/>
            <person name="Barsanti P."/>
            <person name="Batterham P."/>
            <person name="Batzoglou S."/>
            <person name="Begun D."/>
            <person name="Bhutkar A."/>
            <person name="Blanco E."/>
            <person name="Bosak S.A."/>
            <person name="Bradley R.K."/>
            <person name="Brand A.D."/>
            <person name="Brent M.R."/>
            <person name="Brooks A.N."/>
            <person name="Brown R.H."/>
            <person name="Butlin R.K."/>
            <person name="Caggese C."/>
            <person name="Calvi B.R."/>
            <person name="Bernardo de Carvalho A."/>
            <person name="Caspi A."/>
            <person name="Castrezana S."/>
            <person name="Celniker S.E."/>
            <person name="Chang J.L."/>
            <person name="Chapple C."/>
            <person name="Chatterji S."/>
            <person name="Chinwalla A."/>
            <person name="Civetta A."/>
            <person name="Clifton S.W."/>
            <person name="Comeron J.M."/>
            <person name="Costello J.C."/>
            <person name="Coyne J.A."/>
            <person name="Daub J."/>
            <person name="David R.G."/>
            <person name="Delcher A.L."/>
            <person name="Delehaunty K."/>
            <person name="Do C.B."/>
            <person name="Ebling H."/>
            <person name="Edwards K."/>
            <person name="Eickbush T."/>
            <person name="Evans J.D."/>
            <person name="Filipski A."/>
            <person name="Findeiss S."/>
            <person name="Freyhult E."/>
            <person name="Fulton L."/>
            <person name="Fulton R."/>
            <person name="Garcia A.C."/>
            <person name="Gardiner A."/>
            <person name="Garfield D.A."/>
            <person name="Garvin B.E."/>
            <person name="Gibson G."/>
            <person name="Gilbert D."/>
            <person name="Gnerre S."/>
            <person name="Godfrey J."/>
            <person name="Good R."/>
            <person name="Gotea V."/>
            <person name="Gravely B."/>
            <person name="Greenberg A.J."/>
            <person name="Griffiths-Jones S."/>
            <person name="Gross S."/>
            <person name="Guigo R."/>
            <person name="Gustafson E.A."/>
            <person name="Haerty W."/>
            <person name="Hahn M.W."/>
            <person name="Halligan D.L."/>
            <person name="Halpern A.L."/>
            <person name="Halter G.M."/>
            <person name="Han M.V."/>
            <person name="Heger A."/>
            <person name="Hillier L."/>
            <person name="Hinrichs A.S."/>
            <person name="Holmes I."/>
            <person name="Hoskins R.A."/>
            <person name="Hubisz M.J."/>
            <person name="Hultmark D."/>
            <person name="Huntley M.A."/>
            <person name="Jaffe D.B."/>
            <person name="Jagadeeshan S."/>
            <person name="Jeck W.R."/>
            <person name="Johnson J."/>
            <person name="Jones C.D."/>
            <person name="Jordan W.C."/>
            <person name="Karpen G.H."/>
            <person name="Kataoka E."/>
            <person name="Keightley P.D."/>
            <person name="Kheradpour P."/>
            <person name="Kirkness E.F."/>
            <person name="Koerich L.B."/>
            <person name="Kristiansen K."/>
            <person name="Kudrna D."/>
            <person name="Kulathinal R.J."/>
            <person name="Kumar S."/>
            <person name="Kwok R."/>
            <person name="Lander E."/>
            <person name="Langley C.H."/>
            <person name="Lapoint R."/>
            <person name="Lazzaro B.P."/>
            <person name="Lee S.J."/>
            <person name="Levesque L."/>
            <person name="Li R."/>
            <person name="Lin C.F."/>
            <person name="Lin M.F."/>
            <person name="Lindblad-Toh K."/>
            <person name="Llopart A."/>
            <person name="Long M."/>
            <person name="Low L."/>
            <person name="Lozovsky E."/>
            <person name="Lu J."/>
            <person name="Luo M."/>
            <person name="Machado C.A."/>
            <person name="Makalowski W."/>
            <person name="Marzo M."/>
            <person name="Matsuda M."/>
            <person name="Matzkin L."/>
            <person name="McAllister B."/>
            <person name="McBride C.S."/>
            <person name="McKernan B."/>
            <person name="McKernan K."/>
            <person name="Mendez-Lago M."/>
            <person name="Minx P."/>
            <person name="Mollenhauer M.U."/>
            <person name="Montooth K."/>
            <person name="Mount S.M."/>
            <person name="Mu X."/>
            <person name="Myers E."/>
            <person name="Negre B."/>
            <person name="Newfeld S."/>
            <person name="Nielsen R."/>
            <person name="Noor M.A."/>
            <person name="O'Grady P."/>
            <person name="Pachter L."/>
            <person name="Papaceit M."/>
            <person name="Parisi M.J."/>
            <person name="Parisi M."/>
            <person name="Parts L."/>
            <person name="Pedersen J.S."/>
            <person name="Pesole G."/>
            <person name="Phillippy A.M."/>
            <person name="Ponting C.P."/>
            <person name="Pop M."/>
            <person name="Porcelli D."/>
            <person name="Powell J.R."/>
            <person name="Prohaska S."/>
            <person name="Pruitt K."/>
            <person name="Puig M."/>
            <person name="Quesneville H."/>
            <person name="Ram K.R."/>
            <person name="Rand D."/>
            <person name="Rasmussen M.D."/>
            <person name="Reed L.K."/>
            <person name="Reenan R."/>
            <person name="Reily A."/>
            <person name="Remington K.A."/>
            <person name="Rieger T.T."/>
            <person name="Ritchie M.G."/>
            <person name="Robin C."/>
            <person name="Rogers Y.H."/>
            <person name="Rohde C."/>
            <person name="Rozas J."/>
            <person name="Rubenfield M.J."/>
            <person name="Ruiz A."/>
            <person name="Russo S."/>
            <person name="Salzberg S.L."/>
            <person name="Sanchez-Gracia A."/>
            <person name="Saranga D.J."/>
            <person name="Sato H."/>
            <person name="Schaeffer S.W."/>
            <person name="Schatz M.C."/>
            <person name="Schlenke T."/>
            <person name="Schwartz R."/>
            <person name="Segarra C."/>
            <person name="Singh R.S."/>
            <person name="Sirot L."/>
            <person name="Sirota M."/>
            <person name="Sisneros N.B."/>
            <person name="Smith C.D."/>
            <person name="Smith T.F."/>
            <person name="Spieth J."/>
            <person name="Stage D.E."/>
            <person name="Stark A."/>
            <person name="Stephan W."/>
            <person name="Strausberg R.L."/>
            <person name="Strempel S."/>
            <person name="Sturgill D."/>
            <person name="Sutton G."/>
            <person name="Sutton G.G."/>
            <person name="Tao W."/>
            <person name="Teichmann S."/>
            <person name="Tobari Y.N."/>
            <person name="Tomimura Y."/>
            <person name="Tsolas J.M."/>
            <person name="Valente V.L."/>
            <person name="Venter E."/>
            <person name="Venter J.C."/>
            <person name="Vicario S."/>
            <person name="Vieira F.G."/>
            <person name="Vilella A.J."/>
            <person name="Villasante A."/>
            <person name="Walenz B."/>
            <person name="Wang J."/>
            <person name="Wasserman M."/>
            <person name="Watts T."/>
            <person name="Wilson D."/>
            <person name="Wilson R.K."/>
            <person name="Wing R.A."/>
            <person name="Wolfner M.F."/>
            <person name="Wong A."/>
            <person name="Wong G.K."/>
            <person name="Wu C.I."/>
            <person name="Wu G."/>
            <person name="Yamamoto D."/>
            <person name="Yang H.P."/>
            <person name="Yang S.P."/>
            <person name="Yorke J.A."/>
            <person name="Yoshida K."/>
            <person name="Zdobnov E."/>
            <person name="Zhang P."/>
            <person name="Zhang Y."/>
            <person name="Zimin A.V."/>
            <person name="Baldwin J."/>
            <person name="Abdouelleil A."/>
            <person name="Abdulkadir J."/>
            <person name="Abebe A."/>
            <person name="Abera B."/>
            <person name="Abreu J."/>
            <person name="Acer S.C."/>
            <person name="Aftuck L."/>
            <person name="Alexander A."/>
            <person name="An P."/>
            <person name="Anderson E."/>
            <person name="Anderson S."/>
            <person name="Arachi H."/>
            <person name="Azer M."/>
            <person name="Bachantsang P."/>
            <person name="Barry A."/>
            <person name="Bayul T."/>
            <person name="Berlin A."/>
            <person name="Bessette D."/>
            <person name="Bloom T."/>
            <person name="Blye J."/>
            <person name="Boguslavskiy L."/>
            <person name="Bonnet C."/>
            <person name="Boukhgalter B."/>
            <person name="Bourzgui I."/>
            <person name="Brown A."/>
            <person name="Cahill P."/>
            <person name="Channer S."/>
            <person name="Cheshatsang Y."/>
            <person name="Chuda L."/>
            <person name="Citroen M."/>
            <person name="Collymore A."/>
            <person name="Cooke P."/>
            <person name="Costello M."/>
            <person name="D'Aco K."/>
            <person name="Daza R."/>
            <person name="De Haan G."/>
            <person name="DeGray S."/>
            <person name="DeMaso C."/>
            <person name="Dhargay N."/>
            <person name="Dooley K."/>
            <person name="Dooley E."/>
            <person name="Doricent M."/>
            <person name="Dorje P."/>
            <person name="Dorjee K."/>
            <person name="Dupes A."/>
            <person name="Elong R."/>
            <person name="Falk J."/>
            <person name="Farina A."/>
            <person name="Faro S."/>
            <person name="Ferguson D."/>
            <person name="Fisher S."/>
            <person name="Foley C.D."/>
            <person name="Franke A."/>
            <person name="Friedrich D."/>
            <person name="Gadbois L."/>
            <person name="Gearin G."/>
            <person name="Gearin C.R."/>
            <person name="Giannoukos G."/>
            <person name="Goode T."/>
            <person name="Graham J."/>
            <person name="Grandbois E."/>
            <person name="Grewal S."/>
            <person name="Gyaltsen K."/>
            <person name="Hafez N."/>
            <person name="Hagos B."/>
            <person name="Hall J."/>
            <person name="Henson C."/>
            <person name="Hollinger A."/>
            <person name="Honan T."/>
            <person name="Huard M.D."/>
            <person name="Hughes L."/>
            <person name="Hurhula B."/>
            <person name="Husby M.E."/>
            <person name="Kamat A."/>
            <person name="Kanga B."/>
            <person name="Kashin S."/>
            <person name="Khazanovich D."/>
            <person name="Kisner P."/>
            <person name="Lance K."/>
            <person name="Lara M."/>
            <person name="Lee W."/>
            <person name="Lennon N."/>
            <person name="Letendre F."/>
            <person name="LeVine R."/>
            <person name="Lipovsky A."/>
            <person name="Liu X."/>
            <person name="Liu J."/>
            <person name="Liu S."/>
            <person name="Lokyitsang T."/>
            <person name="Lokyitsang Y."/>
            <person name="Lubonja R."/>
            <person name="Lui A."/>
            <person name="MacDonald P."/>
            <person name="Magnisalis V."/>
            <person name="Maru K."/>
            <person name="Matthews C."/>
            <person name="McCusker W."/>
            <person name="McDonough S."/>
            <person name="Mehta T."/>
            <person name="Meldrim J."/>
            <person name="Meneus L."/>
            <person name="Mihai O."/>
            <person name="Mihalev A."/>
            <person name="Mihova T."/>
            <person name="Mittelman R."/>
            <person name="Mlenga V."/>
            <person name="Montmayeur A."/>
            <person name="Mulrain L."/>
            <person name="Navidi A."/>
            <person name="Naylor J."/>
            <person name="Negash T."/>
            <person name="Nguyen T."/>
            <person name="Nguyen N."/>
            <person name="Nicol R."/>
            <person name="Norbu C."/>
            <person name="Norbu N."/>
            <person name="Novod N."/>
            <person name="O'Neill B."/>
            <person name="Osman S."/>
            <person name="Markiewicz E."/>
            <person name="Oyono O.L."/>
            <person name="Patti C."/>
            <person name="Phunkhang P."/>
            <person name="Pierre F."/>
            <person name="Priest M."/>
            <person name="Raghuraman S."/>
            <person name="Rege F."/>
            <person name="Reyes R."/>
            <person name="Rise C."/>
            <person name="Rogov P."/>
            <person name="Ross K."/>
            <person name="Ryan E."/>
            <person name="Settipalli S."/>
            <person name="Shea T."/>
            <person name="Sherpa N."/>
            <person name="Shi L."/>
            <person name="Shih D."/>
            <person name="Sparrow T."/>
            <person name="Spaulding J."/>
            <person name="Stalker J."/>
            <person name="Stange-Thomann N."/>
            <person name="Stavropoulos S."/>
            <person name="Stone C."/>
            <person name="Strader C."/>
            <person name="Tesfaye S."/>
            <person name="Thomson T."/>
            <person name="Thoulutsang Y."/>
            <person name="Thoulutsang D."/>
            <person name="Topham K."/>
            <person name="Topping I."/>
            <person name="Tsamla T."/>
            <person name="Vassiliev H."/>
            <person name="Vo A."/>
            <person name="Wangchuk T."/>
            <person name="Wangdi T."/>
            <person name="Weiand M."/>
            <person name="Wilkinson J."/>
            <person name="Wilson A."/>
            <person name="Yadav S."/>
            <person name="Young G."/>
            <person name="Yu Q."/>
            <person name="Zembek L."/>
            <person name="Zhong D."/>
            <person name="Zimmer A."/>
            <person name="Zwirko Z."/>
            <person name="Jaffe D.B."/>
            <person name="Alvarez P."/>
            <person name="Brockman W."/>
            <person name="Butler J."/>
            <person name="Chin C."/>
            <person name="Gnerre S."/>
            <person name="Grabherr M."/>
            <person name="Kleber M."/>
            <person name="Mauceli E."/>
            <person name="MacCallum I."/>
        </authorList>
    </citation>
    <scope>NUCLEOTIDE SEQUENCE [LARGE SCALE GENOMIC DNA]</scope>
    <source>
        <strain evidence="4">Tucson 14024-0371.13</strain>
    </source>
</reference>
<evidence type="ECO:0000259" key="2">
    <source>
        <dbReference type="Pfam" id="PF23150"/>
    </source>
</evidence>
<dbReference type="OMA" id="WFLIAVR"/>
<dbReference type="PhylomeDB" id="B3MEI3"/>
<protein>
    <submittedName>
        <fullName evidence="3">Uncharacterized protein</fullName>
    </submittedName>
</protein>
<evidence type="ECO:0000313" key="4">
    <source>
        <dbReference type="Proteomes" id="UP000007801"/>
    </source>
</evidence>
<dbReference type="InterPro" id="IPR038884">
    <property type="entry name" value="CFAP61"/>
</dbReference>
<dbReference type="EMBL" id="CH902619">
    <property type="protein sequence ID" value="EDV37603.1"/>
    <property type="molecule type" value="Genomic_DNA"/>
</dbReference>
<dbReference type="InParanoid" id="B3MEI3"/>
<dbReference type="OrthoDB" id="382863at2759"/>
<dbReference type="SMR" id="B3MEI3"/>
<keyword evidence="4" id="KW-1185">Reference proteome</keyword>
<gene>
    <name evidence="3" type="primary">Dana\GF13533</name>
    <name evidence="3" type="synonym">dana_GLEANR_13546</name>
    <name evidence="3" type="ORF">GF13533</name>
</gene>
<dbReference type="KEGG" id="dan:6496372"/>
<dbReference type="PANTHER" id="PTHR21178">
    <property type="entry name" value="CILIA- AND FLAGELLA-ASSOCIATED PROTEIN 61"/>
    <property type="match status" value="1"/>
</dbReference>
<organism evidence="3 4">
    <name type="scientific">Drosophila ananassae</name>
    <name type="common">Fruit fly</name>
    <dbReference type="NCBI Taxonomy" id="7217"/>
    <lineage>
        <taxon>Eukaryota</taxon>
        <taxon>Metazoa</taxon>
        <taxon>Ecdysozoa</taxon>
        <taxon>Arthropoda</taxon>
        <taxon>Hexapoda</taxon>
        <taxon>Insecta</taxon>
        <taxon>Pterygota</taxon>
        <taxon>Neoptera</taxon>
        <taxon>Endopterygota</taxon>
        <taxon>Diptera</taxon>
        <taxon>Brachycera</taxon>
        <taxon>Muscomorpha</taxon>
        <taxon>Ephydroidea</taxon>
        <taxon>Drosophilidae</taxon>
        <taxon>Drosophila</taxon>
        <taxon>Sophophora</taxon>
    </lineage>
</organism>
<dbReference type="InterPro" id="IPR032151">
    <property type="entry name" value="CFAP61_N"/>
</dbReference>
<dbReference type="FunCoup" id="B3MEI3">
    <property type="interactions" value="1"/>
</dbReference>
<dbReference type="STRING" id="7217.B3MEI3"/>
<dbReference type="Gene3D" id="3.50.50.60">
    <property type="entry name" value="FAD/NAD(P)-binding domain"/>
    <property type="match status" value="2"/>
</dbReference>